<dbReference type="EMBL" id="BAAAZR010000020">
    <property type="protein sequence ID" value="GAA3826813.1"/>
    <property type="molecule type" value="Genomic_DNA"/>
</dbReference>
<reference evidence="3" key="1">
    <citation type="journal article" date="2019" name="Int. J. Syst. Evol. Microbiol.">
        <title>The Global Catalogue of Microorganisms (GCM) 10K type strain sequencing project: providing services to taxonomists for standard genome sequencing and annotation.</title>
        <authorList>
            <consortium name="The Broad Institute Genomics Platform"/>
            <consortium name="The Broad Institute Genome Sequencing Center for Infectious Disease"/>
            <person name="Wu L."/>
            <person name="Ma J."/>
        </authorList>
    </citation>
    <scope>NUCLEOTIDE SEQUENCE [LARGE SCALE GENOMIC DNA]</scope>
    <source>
        <strain evidence="3">JCM 16908</strain>
    </source>
</reference>
<feature type="compositionally biased region" description="Basic and acidic residues" evidence="1">
    <location>
        <begin position="10"/>
        <end position="68"/>
    </location>
</feature>
<dbReference type="RefSeq" id="WP_344946074.1">
    <property type="nucleotide sequence ID" value="NZ_BAAAZR010000020.1"/>
</dbReference>
<name>A0ABP7IUA6_9ACTN</name>
<proteinExistence type="predicted"/>
<evidence type="ECO:0000313" key="3">
    <source>
        <dbReference type="Proteomes" id="UP001500888"/>
    </source>
</evidence>
<evidence type="ECO:0000256" key="1">
    <source>
        <dbReference type="SAM" id="MobiDB-lite"/>
    </source>
</evidence>
<feature type="region of interest" description="Disordered" evidence="1">
    <location>
        <begin position="1"/>
        <end position="68"/>
    </location>
</feature>
<dbReference type="Proteomes" id="UP001500888">
    <property type="component" value="Unassembled WGS sequence"/>
</dbReference>
<sequence length="440" mass="49344">MKPEQGPQEQPDRHPKRREEPVGRALARREEPDPGDLAGRDPDRRTVARREEPDQRGPARGEEPSQRILARRDAFSAARDLYVNVPREKPPALPPNPDGGHVYRRERSLFMQYVNPEILACYGKDVTRGDTDQIMAQALRATRLAVLLTDAYLIFPSSYIFELPWFGIFLDRIEPLIHEGLVRHTSPTPELTAYREIKVREYRRDENNPYSTSQRFHTFSDLAWYPRFGKPTAVGIADLWGKALAPEGDLSGVVHSVARAWRRPYGRVAGIMAKAPERLEGQAFVKRFVEKTLPGPVPGDADSLLAQFLSAAYLRCYVHDLDSAILTDLPIGPLSCKLDESMEDMKGRVLSSRRLDLALRWLRVDHFVHCGASWKELVLLRSSPEFGMITSMLYGSGSANAFRFAIIGASRSRHFGPAVTCGDALSNAAVVADHLARLLG</sequence>
<comment type="caution">
    <text evidence="2">The sequence shown here is derived from an EMBL/GenBank/DDBJ whole genome shotgun (WGS) entry which is preliminary data.</text>
</comment>
<accession>A0ABP7IUA6</accession>
<organism evidence="2 3">
    <name type="scientific">Sphaerisporangium flaviroseum</name>
    <dbReference type="NCBI Taxonomy" id="509199"/>
    <lineage>
        <taxon>Bacteria</taxon>
        <taxon>Bacillati</taxon>
        <taxon>Actinomycetota</taxon>
        <taxon>Actinomycetes</taxon>
        <taxon>Streptosporangiales</taxon>
        <taxon>Streptosporangiaceae</taxon>
        <taxon>Sphaerisporangium</taxon>
    </lineage>
</organism>
<gene>
    <name evidence="2" type="ORF">GCM10022226_54530</name>
</gene>
<protein>
    <submittedName>
        <fullName evidence="2">Uncharacterized protein</fullName>
    </submittedName>
</protein>
<keyword evidence="3" id="KW-1185">Reference proteome</keyword>
<evidence type="ECO:0000313" key="2">
    <source>
        <dbReference type="EMBL" id="GAA3826813.1"/>
    </source>
</evidence>